<accession>A0A177FH66</accession>
<dbReference type="InterPro" id="IPR050317">
    <property type="entry name" value="Plant_Fungal_Acyltransferase"/>
</dbReference>
<evidence type="ECO:0000313" key="3">
    <source>
        <dbReference type="Proteomes" id="UP000077002"/>
    </source>
</evidence>
<dbReference type="GO" id="GO:0016747">
    <property type="term" value="F:acyltransferase activity, transferring groups other than amino-acyl groups"/>
    <property type="evidence" value="ECO:0007669"/>
    <property type="project" value="TreeGrafter"/>
</dbReference>
<dbReference type="Proteomes" id="UP000077002">
    <property type="component" value="Unassembled WGS sequence"/>
</dbReference>
<dbReference type="OrthoDB" id="1862401at2759"/>
<reference evidence="2 3" key="1">
    <citation type="submission" date="2016-03" db="EMBL/GenBank/DDBJ databases">
        <title>Draft genome sequence of the Fonsecaea monophora CBS 269.37.</title>
        <authorList>
            <person name="Bombassaro A."/>
            <person name="Vinicius W.A."/>
            <person name="De Hoog S."/>
            <person name="Sun J."/>
            <person name="Souza E.M."/>
            <person name="Raittz R.T."/>
            <person name="Costa F."/>
            <person name="Leao A.C."/>
            <person name="Tadra-Sfeir M.Z."/>
            <person name="Baura V."/>
            <person name="Balsanelli E."/>
            <person name="Pedrosa F.O."/>
            <person name="Moreno L.F."/>
            <person name="Steffens M.B."/>
            <person name="Xi L."/>
            <person name="Bocca A.L."/>
            <person name="Felipe M.S."/>
            <person name="Teixeira M."/>
            <person name="Telles Filho F.Q."/>
            <person name="Azevedo C.M."/>
            <person name="Gomes R."/>
            <person name="Vicente V.A."/>
        </authorList>
    </citation>
    <scope>NUCLEOTIDE SEQUENCE [LARGE SCALE GENOMIC DNA]</scope>
    <source>
        <strain evidence="2 3">CBS 269.37</strain>
    </source>
</reference>
<dbReference type="RefSeq" id="XP_022515449.1">
    <property type="nucleotide sequence ID" value="XM_022652413.1"/>
</dbReference>
<protein>
    <recommendedName>
        <fullName evidence="4">Condensation domain-containing protein</fullName>
    </recommendedName>
</protein>
<dbReference type="Pfam" id="PF02458">
    <property type="entry name" value="Transferase"/>
    <property type="match status" value="1"/>
</dbReference>
<sequence length="469" mass="51557">MAGEINVERLTPLDWIVPRTYLRVLLTFRTATCPEANAQKFQTALHSTWRQIPWMSGRVVPVTSATTQKPTLEIHWKTSDGPPVLQDLGSIPVAYQALALQGMPPDAFPEAIWPVRGFIDEDLHNAGAPVFAASLFRFADNGGVGLVICTHHNVTDAGGLDEIVRLLLQNVAEPSRSMSVSGERFNRLFEALSPDLEVADSKSLEDLLAVHPEYSMAPPVFPPEFPSCTSRVFSIPSTRIEDQKELLQKYTAVNPTTNTVICALLWTVITQIRMRGSTNLSPGATSRLAMAVNGRQRISPQFSTPENPYFGNVILYSLAELSMGDLAARSSEETARELAKTCDAIATSSSPAKIDSRHIAETYSLISRVEDHRAIFIGWDPFSGRDLTITSWANLGLYDADFGAELGKPEFVRLASAEADGVSIILPRRRGTRDGPSCSVIEVTIMLRKDDMEALERDNLWRSLTASNS</sequence>
<name>A0A177FH66_9EURO</name>
<evidence type="ECO:0000256" key="1">
    <source>
        <dbReference type="ARBA" id="ARBA00022679"/>
    </source>
</evidence>
<keyword evidence="3" id="KW-1185">Reference proteome</keyword>
<organism evidence="2 3">
    <name type="scientific">Fonsecaea monophora</name>
    <dbReference type="NCBI Taxonomy" id="254056"/>
    <lineage>
        <taxon>Eukaryota</taxon>
        <taxon>Fungi</taxon>
        <taxon>Dikarya</taxon>
        <taxon>Ascomycota</taxon>
        <taxon>Pezizomycotina</taxon>
        <taxon>Eurotiomycetes</taxon>
        <taxon>Chaetothyriomycetidae</taxon>
        <taxon>Chaetothyriales</taxon>
        <taxon>Herpotrichiellaceae</taxon>
        <taxon>Fonsecaea</taxon>
    </lineage>
</organism>
<keyword evidence="1" id="KW-0808">Transferase</keyword>
<evidence type="ECO:0008006" key="4">
    <source>
        <dbReference type="Google" id="ProtNLM"/>
    </source>
</evidence>
<dbReference type="InterPro" id="IPR023213">
    <property type="entry name" value="CAT-like_dom_sf"/>
</dbReference>
<comment type="caution">
    <text evidence="2">The sequence shown here is derived from an EMBL/GenBank/DDBJ whole genome shotgun (WGS) entry which is preliminary data.</text>
</comment>
<dbReference type="Gene3D" id="3.30.559.10">
    <property type="entry name" value="Chloramphenicol acetyltransferase-like domain"/>
    <property type="match status" value="2"/>
</dbReference>
<dbReference type="PANTHER" id="PTHR31642">
    <property type="entry name" value="TRICHOTHECENE 3-O-ACETYLTRANSFERASE"/>
    <property type="match status" value="1"/>
</dbReference>
<gene>
    <name evidence="2" type="ORF">AYO21_02434</name>
</gene>
<dbReference type="PANTHER" id="PTHR31642:SF310">
    <property type="entry name" value="FATTY ALCOHOL:CAFFEOYL-COA ACYLTRANSFERASE"/>
    <property type="match status" value="1"/>
</dbReference>
<dbReference type="GeneID" id="34597609"/>
<dbReference type="AlphaFoldDB" id="A0A177FH66"/>
<evidence type="ECO:0000313" key="2">
    <source>
        <dbReference type="EMBL" id="OAG43497.1"/>
    </source>
</evidence>
<proteinExistence type="predicted"/>
<dbReference type="EMBL" id="LVKK01000010">
    <property type="protein sequence ID" value="OAG43497.1"/>
    <property type="molecule type" value="Genomic_DNA"/>
</dbReference>